<dbReference type="GO" id="GO:0003723">
    <property type="term" value="F:RNA binding"/>
    <property type="evidence" value="ECO:0007669"/>
    <property type="project" value="TreeGrafter"/>
</dbReference>
<feature type="compositionally biased region" description="Basic residues" evidence="1">
    <location>
        <begin position="204"/>
        <end position="218"/>
    </location>
</feature>
<feature type="region of interest" description="Disordered" evidence="1">
    <location>
        <begin position="1"/>
        <end position="153"/>
    </location>
</feature>
<sequence>MGMKSDKKKNNKKEKKKESGGVQDYSTTNTTTFSGKNNGSQVITVPRFSSVHPDPRFQEVPRKQSKVAIDSVHNDDSGSSDTESGSDSEELKLIDELANETNTNLTTSDMDDGDEGVYSEEELVDLKELLASDDDDNDGDGQSEKKTDKSEKYRALLTAGNNSDVDTEYDKDMEVAFNTGLEGLNKPILVKKNDEGSETVWNTHLKKKSEKNKVRKNKSKDTSEDVSTDNHDLFIQKYSGMAKSCKEKDGESSDKDVFGTAKSCRKEKHEIGKEQEGSISELELLPADDSGGDPGLKSHNLKPKKSKGKKGKEVPAKTKIPNIDPQYERSAPHALQFAKKQHNSVTEKIPGQAQVPLDDTPLKKDTHSQSESMSSKKEKLEPSSLDRSVKRKFQQIQVPSSSPKASMKQKKCKLFSSVEPVQKNKK</sequence>
<name>A0A7J7MRE2_9MAGN</name>
<dbReference type="EMBL" id="JACGCM010001275">
    <property type="protein sequence ID" value="KAF6157342.1"/>
    <property type="molecule type" value="Genomic_DNA"/>
</dbReference>
<dbReference type="GO" id="GO:0006364">
    <property type="term" value="P:rRNA processing"/>
    <property type="evidence" value="ECO:0007669"/>
    <property type="project" value="InterPro"/>
</dbReference>
<feature type="compositionally biased region" description="Basic and acidic residues" evidence="1">
    <location>
        <begin position="219"/>
        <end position="234"/>
    </location>
</feature>
<feature type="compositionally biased region" description="Basic and acidic residues" evidence="1">
    <location>
        <begin position="244"/>
        <end position="257"/>
    </location>
</feature>
<dbReference type="PANTHER" id="PTHR12202">
    <property type="entry name" value="ESF1 HOMOLOG"/>
    <property type="match status" value="1"/>
</dbReference>
<evidence type="ECO:0000313" key="3">
    <source>
        <dbReference type="Proteomes" id="UP000541444"/>
    </source>
</evidence>
<comment type="caution">
    <text evidence="2">The sequence shown here is derived from an EMBL/GenBank/DDBJ whole genome shotgun (WGS) entry which is preliminary data.</text>
</comment>
<keyword evidence="3" id="KW-1185">Reference proteome</keyword>
<dbReference type="AlphaFoldDB" id="A0A7J7MRE2"/>
<proteinExistence type="predicted"/>
<gene>
    <name evidence="2" type="ORF">GIB67_004280</name>
</gene>
<dbReference type="OrthoDB" id="431825at2759"/>
<feature type="compositionally biased region" description="Basic residues" evidence="1">
    <location>
        <begin position="1"/>
        <end position="15"/>
    </location>
</feature>
<feature type="compositionally biased region" description="Basic and acidic residues" evidence="1">
    <location>
        <begin position="53"/>
        <end position="62"/>
    </location>
</feature>
<feature type="compositionally biased region" description="Basic and acidic residues" evidence="1">
    <location>
        <begin position="267"/>
        <end position="276"/>
    </location>
</feature>
<accession>A0A7J7MRE2</accession>
<evidence type="ECO:0000313" key="2">
    <source>
        <dbReference type="EMBL" id="KAF6157342.1"/>
    </source>
</evidence>
<evidence type="ECO:0000256" key="1">
    <source>
        <dbReference type="SAM" id="MobiDB-lite"/>
    </source>
</evidence>
<protein>
    <submittedName>
        <fullName evidence="2">Uncharacterized protein</fullName>
    </submittedName>
</protein>
<feature type="compositionally biased region" description="Polar residues" evidence="1">
    <location>
        <begin position="394"/>
        <end position="404"/>
    </location>
</feature>
<feature type="compositionally biased region" description="Acidic residues" evidence="1">
    <location>
        <begin position="109"/>
        <end position="123"/>
    </location>
</feature>
<feature type="compositionally biased region" description="Acidic residues" evidence="1">
    <location>
        <begin position="131"/>
        <end position="141"/>
    </location>
</feature>
<feature type="compositionally biased region" description="Polar residues" evidence="1">
    <location>
        <begin position="24"/>
        <end position="43"/>
    </location>
</feature>
<feature type="region of interest" description="Disordered" evidence="1">
    <location>
        <begin position="185"/>
        <end position="426"/>
    </location>
</feature>
<dbReference type="PANTHER" id="PTHR12202:SF0">
    <property type="entry name" value="ESF1 HOMOLOG"/>
    <property type="match status" value="1"/>
</dbReference>
<dbReference type="InterPro" id="IPR039754">
    <property type="entry name" value="Esf1"/>
</dbReference>
<dbReference type="Proteomes" id="UP000541444">
    <property type="component" value="Unassembled WGS sequence"/>
</dbReference>
<organism evidence="2 3">
    <name type="scientific">Kingdonia uniflora</name>
    <dbReference type="NCBI Taxonomy" id="39325"/>
    <lineage>
        <taxon>Eukaryota</taxon>
        <taxon>Viridiplantae</taxon>
        <taxon>Streptophyta</taxon>
        <taxon>Embryophyta</taxon>
        <taxon>Tracheophyta</taxon>
        <taxon>Spermatophyta</taxon>
        <taxon>Magnoliopsida</taxon>
        <taxon>Ranunculales</taxon>
        <taxon>Circaeasteraceae</taxon>
        <taxon>Kingdonia</taxon>
    </lineage>
</organism>
<reference evidence="2 3" key="1">
    <citation type="journal article" date="2020" name="IScience">
        <title>Genome Sequencing of the Endangered Kingdonia uniflora (Circaeasteraceae, Ranunculales) Reveals Potential Mechanisms of Evolutionary Specialization.</title>
        <authorList>
            <person name="Sun Y."/>
            <person name="Deng T."/>
            <person name="Zhang A."/>
            <person name="Moore M.J."/>
            <person name="Landis J.B."/>
            <person name="Lin N."/>
            <person name="Zhang H."/>
            <person name="Zhang X."/>
            <person name="Huang J."/>
            <person name="Zhang X."/>
            <person name="Sun H."/>
            <person name="Wang H."/>
        </authorList>
    </citation>
    <scope>NUCLEOTIDE SEQUENCE [LARGE SCALE GENOMIC DNA]</scope>
    <source>
        <strain evidence="2">TB1705</strain>
        <tissue evidence="2">Leaf</tissue>
    </source>
</reference>
<feature type="compositionally biased region" description="Basic residues" evidence="1">
    <location>
        <begin position="299"/>
        <end position="310"/>
    </location>
</feature>
<feature type="compositionally biased region" description="Basic and acidic residues" evidence="1">
    <location>
        <begin position="360"/>
        <end position="381"/>
    </location>
</feature>
<feature type="compositionally biased region" description="Basic and acidic residues" evidence="1">
    <location>
        <begin position="142"/>
        <end position="153"/>
    </location>
</feature>